<dbReference type="EMBL" id="LN906597">
    <property type="protein sequence ID" value="CUT17146.1"/>
    <property type="molecule type" value="Genomic_DNA"/>
</dbReference>
<gene>
    <name evidence="2" type="primary">sspB</name>
    <name evidence="2" type="ORF">Ark11_0290</name>
</gene>
<dbReference type="PANTHER" id="PTHR37486:SF1">
    <property type="entry name" value="STRINGENT STARVATION PROTEIN B"/>
    <property type="match status" value="1"/>
</dbReference>
<evidence type="ECO:0000313" key="3">
    <source>
        <dbReference type="Proteomes" id="UP000198651"/>
    </source>
</evidence>
<reference evidence="3" key="1">
    <citation type="submission" date="2015-11" db="EMBL/GenBank/DDBJ databases">
        <authorList>
            <person name="Seth-Smith H.M.B."/>
        </authorList>
    </citation>
    <scope>NUCLEOTIDE SEQUENCE [LARGE SCALE GENOMIC DNA]</scope>
    <source>
        <strain evidence="3">2013Ark11</strain>
    </source>
</reference>
<feature type="region of interest" description="Disordered" evidence="1">
    <location>
        <begin position="99"/>
        <end position="131"/>
    </location>
</feature>
<dbReference type="InterPro" id="IPR007481">
    <property type="entry name" value="SspB"/>
</dbReference>
<dbReference type="InterPro" id="IPR036760">
    <property type="entry name" value="SspB-like_sf"/>
</dbReference>
<sequence length="131" mass="14282">MSNNDIPSDRPYLVRAIFDWCVDSGFTPFLTVADSPACVFPKQHVVAGLMTLNISPRAAPNCKIGPVWIEVTTRFSGVATDMIFPVSRVVAIYARENGRGVNFDPEDDPEPEKPKDGPSAVGKVGHLRVVK</sequence>
<dbReference type="Pfam" id="PF04386">
    <property type="entry name" value="SspB"/>
    <property type="match status" value="1"/>
</dbReference>
<evidence type="ECO:0000256" key="1">
    <source>
        <dbReference type="SAM" id="MobiDB-lite"/>
    </source>
</evidence>
<dbReference type="SUPFAM" id="SSF101738">
    <property type="entry name" value="SspB-like"/>
    <property type="match status" value="1"/>
</dbReference>
<dbReference type="AlphaFoldDB" id="A0A0S4M331"/>
<keyword evidence="3" id="KW-1185">Reference proteome</keyword>
<dbReference type="OrthoDB" id="9797358at2"/>
<dbReference type="GO" id="GO:0045732">
    <property type="term" value="P:positive regulation of protein catabolic process"/>
    <property type="evidence" value="ECO:0007669"/>
    <property type="project" value="TreeGrafter"/>
</dbReference>
<dbReference type="Gene3D" id="2.30.30.220">
    <property type="entry name" value="SspB-like"/>
    <property type="match status" value="1"/>
</dbReference>
<accession>A0A0S4M331</accession>
<organism evidence="2 3">
    <name type="scientific">Candidatus Ichthyocystis hellenicum</name>
    <dbReference type="NCBI Taxonomy" id="1561003"/>
    <lineage>
        <taxon>Bacteria</taxon>
        <taxon>Pseudomonadati</taxon>
        <taxon>Pseudomonadota</taxon>
        <taxon>Betaproteobacteria</taxon>
        <taxon>Burkholderiales</taxon>
        <taxon>Candidatus Ichthyocystis</taxon>
    </lineage>
</organism>
<evidence type="ECO:0000313" key="2">
    <source>
        <dbReference type="EMBL" id="CUT17146.1"/>
    </source>
</evidence>
<dbReference type="PANTHER" id="PTHR37486">
    <property type="entry name" value="STRINGENT STARVATION PROTEIN B"/>
    <property type="match status" value="1"/>
</dbReference>
<dbReference type="RefSeq" id="WP_092342798.1">
    <property type="nucleotide sequence ID" value="NZ_FLSL01000089.1"/>
</dbReference>
<dbReference type="GO" id="GO:0005829">
    <property type="term" value="C:cytosol"/>
    <property type="evidence" value="ECO:0007669"/>
    <property type="project" value="TreeGrafter"/>
</dbReference>
<dbReference type="GO" id="GO:0005840">
    <property type="term" value="C:ribosome"/>
    <property type="evidence" value="ECO:0007669"/>
    <property type="project" value="TreeGrafter"/>
</dbReference>
<proteinExistence type="predicted"/>
<name>A0A0S4M331_9BURK</name>
<dbReference type="STRING" id="1561003.Ark11_0290"/>
<dbReference type="Proteomes" id="UP000198651">
    <property type="component" value="Chromosome I"/>
</dbReference>
<protein>
    <submittedName>
        <fullName evidence="2">Stringent starvation protein B</fullName>
    </submittedName>
</protein>